<dbReference type="SUPFAM" id="SSF52799">
    <property type="entry name" value="(Phosphotyrosine protein) phosphatases II"/>
    <property type="match status" value="1"/>
</dbReference>
<organism evidence="2">
    <name type="scientific">Trypanosoma congolense (strain IL3000)</name>
    <dbReference type="NCBI Taxonomy" id="1068625"/>
    <lineage>
        <taxon>Eukaryota</taxon>
        <taxon>Discoba</taxon>
        <taxon>Euglenozoa</taxon>
        <taxon>Kinetoplastea</taxon>
        <taxon>Metakinetoplastina</taxon>
        <taxon>Trypanosomatida</taxon>
        <taxon>Trypanosomatidae</taxon>
        <taxon>Trypanosoma</taxon>
        <taxon>Nannomonas</taxon>
    </lineage>
</organism>
<dbReference type="Pfam" id="PF03162">
    <property type="entry name" value="Y_phosphatase2"/>
    <property type="match status" value="2"/>
</dbReference>
<sequence length="364" mass="40347">MHQRVGHHKPLWTPPPNFAQVETGIYRSAYPTLGSVPFLRHIGIKTIVLLSIELLPGPVVKAISGEEASGGSTAVSLGTDGWMEDECMKCPMRVVCTADLSEWMNEYLCEKDEFSVSGVQRALDFALQVDFQPVLFTCPTGELQTSVVIGCMRRHQGWTLAAAMAECDLFVNVTGRVRQSVMSFIEHWDPEEHPIREEDIAERKRQLLLHDRPLSYSVRRHRKVVPHSASDPDSDNDEGLALGAPKVGQRGASRHSVAGQVPLGQQRGSVFDRSFASVARGSSVVEDGNIFSPSHVVEMMAPWYTNAVERRAALAEAILEAKKKVHKPHDPLPDPHVRYFGVLNPPAVDERTTFTKKSIVEDVD</sequence>
<gene>
    <name evidence="2" type="ORF">TCIL3000_11_14570</name>
</gene>
<accession>G0V2R8</accession>
<proteinExistence type="predicted"/>
<dbReference type="PANTHER" id="PTHR31126">
    <property type="entry name" value="TYROSINE-PROTEIN PHOSPHATASE"/>
    <property type="match status" value="1"/>
</dbReference>
<dbReference type="InterPro" id="IPR004861">
    <property type="entry name" value="Siw14-like"/>
</dbReference>
<dbReference type="CDD" id="cd14501">
    <property type="entry name" value="PFA-DSP"/>
    <property type="match status" value="1"/>
</dbReference>
<dbReference type="VEuPathDB" id="TriTrypDB:TcIL3000.11.14570"/>
<dbReference type="InterPro" id="IPR029021">
    <property type="entry name" value="Prot-tyrosine_phosphatase-like"/>
</dbReference>
<dbReference type="EMBL" id="HE575324">
    <property type="protein sequence ID" value="CCC95940.1"/>
    <property type="molecule type" value="Genomic_DNA"/>
</dbReference>
<evidence type="ECO:0000313" key="2">
    <source>
        <dbReference type="EMBL" id="CCC95940.1"/>
    </source>
</evidence>
<dbReference type="FunFam" id="3.90.190.10:FF:000187">
    <property type="entry name" value="Tyrosine phosphatase family, putative"/>
    <property type="match status" value="1"/>
</dbReference>
<dbReference type="GO" id="GO:0016791">
    <property type="term" value="F:phosphatase activity"/>
    <property type="evidence" value="ECO:0007669"/>
    <property type="project" value="TreeGrafter"/>
</dbReference>
<dbReference type="AlphaFoldDB" id="G0V2R8"/>
<feature type="region of interest" description="Disordered" evidence="1">
    <location>
        <begin position="220"/>
        <end position="259"/>
    </location>
</feature>
<protein>
    <submittedName>
        <fullName evidence="2">Uncharacterized protein TCIL3000_11_14570</fullName>
    </submittedName>
</protein>
<reference evidence="2" key="1">
    <citation type="journal article" date="2012" name="Proc. Natl. Acad. Sci. U.S.A.">
        <title>Antigenic diversity is generated by distinct evolutionary mechanisms in African trypanosome species.</title>
        <authorList>
            <person name="Jackson A.P."/>
            <person name="Berry A."/>
            <person name="Aslett M."/>
            <person name="Allison H.C."/>
            <person name="Burton P."/>
            <person name="Vavrova-Anderson J."/>
            <person name="Brown R."/>
            <person name="Browne H."/>
            <person name="Corton N."/>
            <person name="Hauser H."/>
            <person name="Gamble J."/>
            <person name="Gilderthorp R."/>
            <person name="Marcello L."/>
            <person name="McQuillan J."/>
            <person name="Otto T.D."/>
            <person name="Quail M.A."/>
            <person name="Sanders M.J."/>
            <person name="van Tonder A."/>
            <person name="Ginger M.L."/>
            <person name="Field M.C."/>
            <person name="Barry J.D."/>
            <person name="Hertz-Fowler C."/>
            <person name="Berriman M."/>
        </authorList>
    </citation>
    <scope>NUCLEOTIDE SEQUENCE</scope>
    <source>
        <strain evidence="2">IL3000</strain>
    </source>
</reference>
<dbReference type="PANTHER" id="PTHR31126:SF58">
    <property type="entry name" value="TYROSINE PHOSPHATASE"/>
    <property type="match status" value="1"/>
</dbReference>
<name>G0V2R8_TRYCI</name>
<dbReference type="Gene3D" id="3.90.190.10">
    <property type="entry name" value="Protein tyrosine phosphatase superfamily"/>
    <property type="match status" value="1"/>
</dbReference>
<dbReference type="GO" id="GO:0005737">
    <property type="term" value="C:cytoplasm"/>
    <property type="evidence" value="ECO:0007669"/>
    <property type="project" value="TreeGrafter"/>
</dbReference>
<evidence type="ECO:0000256" key="1">
    <source>
        <dbReference type="SAM" id="MobiDB-lite"/>
    </source>
</evidence>